<dbReference type="SUPFAM" id="SSF46785">
    <property type="entry name" value="Winged helix' DNA-binding domain"/>
    <property type="match status" value="1"/>
</dbReference>
<dbReference type="PANTHER" id="PTHR43736:SF4">
    <property type="entry name" value="SLR1690 PROTEIN"/>
    <property type="match status" value="1"/>
</dbReference>
<dbReference type="SUPFAM" id="SSF55811">
    <property type="entry name" value="Nudix"/>
    <property type="match status" value="1"/>
</dbReference>
<dbReference type="Pfam" id="PF21906">
    <property type="entry name" value="WHD_NrtR"/>
    <property type="match status" value="1"/>
</dbReference>
<dbReference type="InterPro" id="IPR036388">
    <property type="entry name" value="WH-like_DNA-bd_sf"/>
</dbReference>
<evidence type="ECO:0000313" key="2">
    <source>
        <dbReference type="EMBL" id="TRW26747.1"/>
    </source>
</evidence>
<dbReference type="OrthoDB" id="9786141at2"/>
<reference evidence="2 3" key="1">
    <citation type="submission" date="2019-07" db="EMBL/GenBank/DDBJ databases">
        <title>Flavobacterium sp. nov., isolated from glacier ice.</title>
        <authorList>
            <person name="Liu Q."/>
            <person name="Xin Y.-H."/>
        </authorList>
    </citation>
    <scope>NUCLEOTIDE SEQUENCE [LARGE SCALE GENOMIC DNA]</scope>
    <source>
        <strain evidence="2 3">ZT4R6</strain>
    </source>
</reference>
<feature type="domain" description="Nudix hydrolase" evidence="1">
    <location>
        <begin position="19"/>
        <end position="160"/>
    </location>
</feature>
<dbReference type="RefSeq" id="WP_143372245.1">
    <property type="nucleotide sequence ID" value="NZ_VJVZ01000002.1"/>
</dbReference>
<protein>
    <submittedName>
        <fullName evidence="2">NUDIX hydrolase</fullName>
    </submittedName>
</protein>
<dbReference type="InterPro" id="IPR015797">
    <property type="entry name" value="NUDIX_hydrolase-like_dom_sf"/>
</dbReference>
<dbReference type="EMBL" id="VJVZ01000002">
    <property type="protein sequence ID" value="TRW26747.1"/>
    <property type="molecule type" value="Genomic_DNA"/>
</dbReference>
<dbReference type="InterPro" id="IPR036390">
    <property type="entry name" value="WH_DNA-bd_sf"/>
</dbReference>
<gene>
    <name evidence="2" type="ORF">FMM05_05050</name>
</gene>
<dbReference type="InterPro" id="IPR054105">
    <property type="entry name" value="WHD_NrtR"/>
</dbReference>
<dbReference type="Pfam" id="PF00293">
    <property type="entry name" value="NUDIX"/>
    <property type="match status" value="1"/>
</dbReference>
<name>A0A552V8F3_9FLAO</name>
<dbReference type="Gene3D" id="3.90.79.10">
    <property type="entry name" value="Nucleoside Triphosphate Pyrophosphohydrolase"/>
    <property type="match status" value="1"/>
</dbReference>
<proteinExistence type="predicted"/>
<accession>A0A552V8F3</accession>
<dbReference type="PROSITE" id="PS51462">
    <property type="entry name" value="NUDIX"/>
    <property type="match status" value="1"/>
</dbReference>
<dbReference type="GO" id="GO:0016787">
    <property type="term" value="F:hydrolase activity"/>
    <property type="evidence" value="ECO:0007669"/>
    <property type="project" value="UniProtKB-KW"/>
</dbReference>
<dbReference type="CDD" id="cd18873">
    <property type="entry name" value="NUDIX_NadM_like"/>
    <property type="match status" value="1"/>
</dbReference>
<dbReference type="AlphaFoldDB" id="A0A552V8F3"/>
<dbReference type="InterPro" id="IPR000086">
    <property type="entry name" value="NUDIX_hydrolase_dom"/>
</dbReference>
<dbReference type="PANTHER" id="PTHR43736">
    <property type="entry name" value="ADP-RIBOSE PYROPHOSPHATASE"/>
    <property type="match status" value="1"/>
</dbReference>
<dbReference type="Proteomes" id="UP000320643">
    <property type="component" value="Unassembled WGS sequence"/>
</dbReference>
<evidence type="ECO:0000259" key="1">
    <source>
        <dbReference type="PROSITE" id="PS51462"/>
    </source>
</evidence>
<evidence type="ECO:0000313" key="3">
    <source>
        <dbReference type="Proteomes" id="UP000320643"/>
    </source>
</evidence>
<comment type="caution">
    <text evidence="2">The sequence shown here is derived from an EMBL/GenBank/DDBJ whole genome shotgun (WGS) entry which is preliminary data.</text>
</comment>
<dbReference type="Gene3D" id="1.10.10.10">
    <property type="entry name" value="Winged helix-like DNA-binding domain superfamily/Winged helix DNA-binding domain"/>
    <property type="match status" value="1"/>
</dbReference>
<organism evidence="2 3">
    <name type="scientific">Flavobacterium zepuense</name>
    <dbReference type="NCBI Taxonomy" id="2593302"/>
    <lineage>
        <taxon>Bacteria</taxon>
        <taxon>Pseudomonadati</taxon>
        <taxon>Bacteroidota</taxon>
        <taxon>Flavobacteriia</taxon>
        <taxon>Flavobacteriales</taxon>
        <taxon>Flavobacteriaceae</taxon>
        <taxon>Flavobacterium</taxon>
    </lineage>
</organism>
<keyword evidence="2" id="KW-0378">Hydrolase</keyword>
<keyword evidence="3" id="KW-1185">Reference proteome</keyword>
<sequence length="248" mass="29084">MSLKKLFEERSDIAWKANMPSVSIDCVVFGFHDSSLKVLLVRLKDQPLWSLPGGYMGKKEELKDAAARILNERTGAENIYLQQFKVFSKLNRSEDFFKDYDDTLWHKQRFLTVGFYALVNYTDVEPVIDELSDACEWVDINTLPEMMMDHREIFDKALVTLRRQLNYKPIGYSLLPEEFTMPELQKLYEIILDKKLNRGNFYRKMTGYDILDKLDEPRKGGAHKAPNLYRFNLDKYKAALKDGLKEGW</sequence>